<evidence type="ECO:0000313" key="9">
    <source>
        <dbReference type="EMBL" id="EHL20190.1"/>
    </source>
</evidence>
<keyword evidence="5" id="KW-0805">Transcription regulation</keyword>
<evidence type="ECO:0000259" key="7">
    <source>
        <dbReference type="Pfam" id="PF04316"/>
    </source>
</evidence>
<evidence type="ECO:0000256" key="1">
    <source>
        <dbReference type="ARBA" id="ARBA00005322"/>
    </source>
</evidence>
<dbReference type="InterPro" id="IPR035890">
    <property type="entry name" value="Anti-sigma-28_factor_FlgM_sf"/>
</dbReference>
<dbReference type="RefSeq" id="WP_009524747.1">
    <property type="nucleotide sequence ID" value="NZ_JBQMYE010000046.1"/>
</dbReference>
<evidence type="ECO:0000313" key="10">
    <source>
        <dbReference type="Proteomes" id="UP000003379"/>
    </source>
</evidence>
<dbReference type="Proteomes" id="UP000006437">
    <property type="component" value="Unassembled WGS sequence"/>
</dbReference>
<evidence type="ECO:0000256" key="6">
    <source>
        <dbReference type="ARBA" id="ARBA00023163"/>
    </source>
</evidence>
<accession>G9X9U4</accession>
<dbReference type="AlphaFoldDB" id="G9X9U4"/>
<dbReference type="SUPFAM" id="SSF101498">
    <property type="entry name" value="Anti-sigma factor FlgM"/>
    <property type="match status" value="1"/>
</dbReference>
<dbReference type="GO" id="GO:0044781">
    <property type="term" value="P:bacterial-type flagellum organization"/>
    <property type="evidence" value="ECO:0007669"/>
    <property type="project" value="UniProtKB-KW"/>
</dbReference>
<dbReference type="EMBL" id="AFZE01000045">
    <property type="protein sequence ID" value="EHL13210.1"/>
    <property type="molecule type" value="Genomic_DNA"/>
</dbReference>
<feature type="domain" description="Anti-sigma-28 factor FlgM C-terminal" evidence="7">
    <location>
        <begin position="34"/>
        <end position="85"/>
    </location>
</feature>
<proteinExistence type="inferred from homology"/>
<dbReference type="STRING" id="796937.HMPREF9630_01131"/>
<sequence>MKINNTSPVSGLYNNYKKVTKKNSNYGINKNFDIEISQTGKDFATAMEKLKSVEPVRKEKVEHIKNEIKKGTYVVDSVKVAGAMLLGEVNY</sequence>
<dbReference type="InterPro" id="IPR031316">
    <property type="entry name" value="FlgM_C"/>
</dbReference>
<evidence type="ECO:0000313" key="11">
    <source>
        <dbReference type="Proteomes" id="UP000006437"/>
    </source>
</evidence>
<keyword evidence="3" id="KW-0678">Repressor</keyword>
<dbReference type="HOGENOM" id="CLU_169011_3_1_9"/>
<keyword evidence="4" id="KW-1005">Bacterial flagellum biogenesis</keyword>
<evidence type="ECO:0000256" key="3">
    <source>
        <dbReference type="ARBA" id="ARBA00022491"/>
    </source>
</evidence>
<evidence type="ECO:0000313" key="8">
    <source>
        <dbReference type="EMBL" id="EHL13210.1"/>
    </source>
</evidence>
<gene>
    <name evidence="9" type="ORF">HMPREF9628_00035</name>
    <name evidence="8" type="ORF">HMPREF9629_00510</name>
</gene>
<comment type="caution">
    <text evidence="9">The sequence shown here is derived from an EMBL/GenBank/DDBJ whole genome shotgun (WGS) entry which is preliminary data.</text>
</comment>
<dbReference type="GO" id="GO:0045892">
    <property type="term" value="P:negative regulation of DNA-templated transcription"/>
    <property type="evidence" value="ECO:0007669"/>
    <property type="project" value="InterPro"/>
</dbReference>
<dbReference type="Proteomes" id="UP000003379">
    <property type="component" value="Unassembled WGS sequence"/>
</dbReference>
<reference evidence="9 10" key="2">
    <citation type="submission" date="2011-08" db="EMBL/GenBank/DDBJ databases">
        <title>The Genome Sequence of Eubacteriaceae bacterium CM5.</title>
        <authorList>
            <consortium name="The Broad Institute Genome Sequencing Platform"/>
            <person name="Earl A."/>
            <person name="Ward D."/>
            <person name="Feldgarden M."/>
            <person name="Gevers D."/>
            <person name="Sizova M."/>
            <person name="Hazen A."/>
            <person name="Epstein S."/>
            <person name="Young S.K."/>
            <person name="Zeng Q."/>
            <person name="Gargeya S."/>
            <person name="Fitzgerald M."/>
            <person name="Haas B."/>
            <person name="Abouelleil A."/>
            <person name="Alvarado L."/>
            <person name="Arachchi H.M."/>
            <person name="Berlin A."/>
            <person name="Brown A."/>
            <person name="Chapman S.B."/>
            <person name="Chen Z."/>
            <person name="Dunbar C."/>
            <person name="Freedman E."/>
            <person name="Gearin G."/>
            <person name="Gellesch M."/>
            <person name="Goldberg J."/>
            <person name="Griggs A."/>
            <person name="Gujja S."/>
            <person name="Heiman D."/>
            <person name="Howarth C."/>
            <person name="Larson L."/>
            <person name="Lui A."/>
            <person name="MacDonald P.J.P."/>
            <person name="Montmayeur A."/>
            <person name="Murphy C."/>
            <person name="Neiman D."/>
            <person name="Pearson M."/>
            <person name="Priest M."/>
            <person name="Roberts A."/>
            <person name="Saif S."/>
            <person name="Shea T."/>
            <person name="Shenoy N."/>
            <person name="Sisk P."/>
            <person name="Stolte C."/>
            <person name="Sykes S."/>
            <person name="Wortman J."/>
            <person name="Nusbaum C."/>
            <person name="Birren B."/>
        </authorList>
    </citation>
    <scope>NUCLEOTIDE SEQUENCE [LARGE SCALE GENOMIC DNA]</scope>
    <source>
        <strain evidence="9 10">CM5</strain>
    </source>
</reference>
<dbReference type="Pfam" id="PF04316">
    <property type="entry name" value="FlgM"/>
    <property type="match status" value="1"/>
</dbReference>
<evidence type="ECO:0000256" key="2">
    <source>
        <dbReference type="ARBA" id="ARBA00017823"/>
    </source>
</evidence>
<dbReference type="InterPro" id="IPR007412">
    <property type="entry name" value="FlgM"/>
</dbReference>
<keyword evidence="6" id="KW-0804">Transcription</keyword>
<dbReference type="EMBL" id="AFZG01000001">
    <property type="protein sequence ID" value="EHL20190.1"/>
    <property type="molecule type" value="Genomic_DNA"/>
</dbReference>
<dbReference type="NCBIfam" id="TIGR03824">
    <property type="entry name" value="FlgM_jcvi"/>
    <property type="match status" value="1"/>
</dbReference>
<protein>
    <recommendedName>
        <fullName evidence="2">Negative regulator of flagellin synthesis</fullName>
    </recommendedName>
</protein>
<evidence type="ECO:0000256" key="4">
    <source>
        <dbReference type="ARBA" id="ARBA00022795"/>
    </source>
</evidence>
<organism evidence="9 10">
    <name type="scientific">Peptoanaerobacter stomatis</name>
    <dbReference type="NCBI Taxonomy" id="796937"/>
    <lineage>
        <taxon>Bacteria</taxon>
        <taxon>Bacillati</taxon>
        <taxon>Bacillota</taxon>
        <taxon>Clostridia</taxon>
        <taxon>Peptostreptococcales</taxon>
        <taxon>Filifactoraceae</taxon>
        <taxon>Peptoanaerobacter</taxon>
    </lineage>
</organism>
<evidence type="ECO:0000256" key="5">
    <source>
        <dbReference type="ARBA" id="ARBA00023015"/>
    </source>
</evidence>
<accession>G9X287</accession>
<name>G9X9U4_9FIRM</name>
<comment type="similarity">
    <text evidence="1">Belongs to the FlgM family.</text>
</comment>
<reference evidence="8 11" key="1">
    <citation type="submission" date="2011-08" db="EMBL/GenBank/DDBJ databases">
        <title>The Genome Sequence of Eubacteriaceae bacterium ACC19a.</title>
        <authorList>
            <consortium name="The Broad Institute Genome Sequencing Platform"/>
            <person name="Earl A."/>
            <person name="Ward D."/>
            <person name="Feldgarden M."/>
            <person name="Gevers D."/>
            <person name="Sizova M."/>
            <person name="Hazen A."/>
            <person name="Epstein S."/>
            <person name="Young S.K."/>
            <person name="Zeng Q."/>
            <person name="Gargeya S."/>
            <person name="Fitzgerald M."/>
            <person name="Haas B."/>
            <person name="Abouelleil A."/>
            <person name="Alvarado L."/>
            <person name="Arachchi H.M."/>
            <person name="Berlin A."/>
            <person name="Brown A."/>
            <person name="Chapman S.B."/>
            <person name="Chen Z."/>
            <person name="Dunbar C."/>
            <person name="Freedman E."/>
            <person name="Gearin G."/>
            <person name="Gellesch M."/>
            <person name="Goldberg J."/>
            <person name="Griggs A."/>
            <person name="Gujja S."/>
            <person name="Heiman D."/>
            <person name="Howarth C."/>
            <person name="Larson L."/>
            <person name="Lui A."/>
            <person name="MacDonald P.J.P."/>
            <person name="Montmayeur A."/>
            <person name="Murphy C."/>
            <person name="Neiman D."/>
            <person name="Pearson M."/>
            <person name="Priest M."/>
            <person name="Roberts A."/>
            <person name="Saif S."/>
            <person name="Shea T."/>
            <person name="Shenoy N."/>
            <person name="Sisk P."/>
            <person name="Stolte C."/>
            <person name="Sykes S."/>
            <person name="Wortman J."/>
            <person name="Nusbaum C."/>
            <person name="Birren B."/>
        </authorList>
    </citation>
    <scope>NUCLEOTIDE SEQUENCE [LARGE SCALE GENOMIC DNA]</scope>
    <source>
        <strain evidence="8 11">ACC19a</strain>
    </source>
</reference>